<dbReference type="InterPro" id="IPR036271">
    <property type="entry name" value="Tet_transcr_reg_TetR-rel_C_sf"/>
</dbReference>
<evidence type="ECO:0000313" key="4">
    <source>
        <dbReference type="EMBL" id="RRH76440.1"/>
    </source>
</evidence>
<dbReference type="Pfam" id="PF00440">
    <property type="entry name" value="TetR_N"/>
    <property type="match status" value="1"/>
</dbReference>
<dbReference type="RefSeq" id="WP_124964243.1">
    <property type="nucleotide sequence ID" value="NZ_RRAZ01000007.1"/>
</dbReference>
<name>A0A3P3DQC0_9RHOB</name>
<dbReference type="GO" id="GO:0000976">
    <property type="term" value="F:transcription cis-regulatory region binding"/>
    <property type="evidence" value="ECO:0007669"/>
    <property type="project" value="TreeGrafter"/>
</dbReference>
<gene>
    <name evidence="4" type="ORF">EG244_06715</name>
</gene>
<dbReference type="EMBL" id="RRAZ01000007">
    <property type="protein sequence ID" value="RRH76440.1"/>
    <property type="molecule type" value="Genomic_DNA"/>
</dbReference>
<evidence type="ECO:0000256" key="1">
    <source>
        <dbReference type="ARBA" id="ARBA00023125"/>
    </source>
</evidence>
<feature type="domain" description="HTH tetR-type" evidence="3">
    <location>
        <begin position="10"/>
        <end position="70"/>
    </location>
</feature>
<dbReference type="InterPro" id="IPR001647">
    <property type="entry name" value="HTH_TetR"/>
</dbReference>
<dbReference type="InterPro" id="IPR009057">
    <property type="entry name" value="Homeodomain-like_sf"/>
</dbReference>
<comment type="caution">
    <text evidence="4">The sequence shown here is derived from an EMBL/GenBank/DDBJ whole genome shotgun (WGS) entry which is preliminary data.</text>
</comment>
<feature type="DNA-binding region" description="H-T-H motif" evidence="2">
    <location>
        <begin position="33"/>
        <end position="52"/>
    </location>
</feature>
<dbReference type="PANTHER" id="PTHR30055:SF237">
    <property type="entry name" value="TRANSCRIPTIONAL REPRESSOR MCE3R"/>
    <property type="match status" value="1"/>
</dbReference>
<dbReference type="OrthoDB" id="9814200at2"/>
<evidence type="ECO:0000313" key="5">
    <source>
        <dbReference type="Proteomes" id="UP000282125"/>
    </source>
</evidence>
<dbReference type="GO" id="GO:0003700">
    <property type="term" value="F:DNA-binding transcription factor activity"/>
    <property type="evidence" value="ECO:0007669"/>
    <property type="project" value="TreeGrafter"/>
</dbReference>
<keyword evidence="1 2" id="KW-0238">DNA-binding</keyword>
<dbReference type="SUPFAM" id="SSF48498">
    <property type="entry name" value="Tetracyclin repressor-like, C-terminal domain"/>
    <property type="match status" value="1"/>
</dbReference>
<evidence type="ECO:0000259" key="3">
    <source>
        <dbReference type="PROSITE" id="PS50977"/>
    </source>
</evidence>
<organism evidence="4 5">
    <name type="scientific">Falsigemmobacter faecalis</name>
    <dbReference type="NCBI Taxonomy" id="2488730"/>
    <lineage>
        <taxon>Bacteria</taxon>
        <taxon>Pseudomonadati</taxon>
        <taxon>Pseudomonadota</taxon>
        <taxon>Alphaproteobacteria</taxon>
        <taxon>Rhodobacterales</taxon>
        <taxon>Paracoccaceae</taxon>
        <taxon>Falsigemmobacter</taxon>
    </lineage>
</organism>
<reference evidence="4 5" key="1">
    <citation type="submission" date="2018-11" db="EMBL/GenBank/DDBJ databases">
        <title>Gemmobacter sp. nov., YIM 102744-1 draft genome.</title>
        <authorList>
            <person name="Li G."/>
            <person name="Jiang Y."/>
        </authorList>
    </citation>
    <scope>NUCLEOTIDE SEQUENCE [LARGE SCALE GENOMIC DNA]</scope>
    <source>
        <strain evidence="4 5">YIM 102744-1</strain>
    </source>
</reference>
<dbReference type="PANTHER" id="PTHR30055">
    <property type="entry name" value="HTH-TYPE TRANSCRIPTIONAL REGULATOR RUTR"/>
    <property type="match status" value="1"/>
</dbReference>
<accession>A0A3P3DQC0</accession>
<dbReference type="Proteomes" id="UP000282125">
    <property type="component" value="Unassembled WGS sequence"/>
</dbReference>
<keyword evidence="5" id="KW-1185">Reference proteome</keyword>
<dbReference type="AlphaFoldDB" id="A0A3P3DQC0"/>
<proteinExistence type="predicted"/>
<evidence type="ECO:0000256" key="2">
    <source>
        <dbReference type="PROSITE-ProRule" id="PRU00335"/>
    </source>
</evidence>
<dbReference type="PROSITE" id="PS50977">
    <property type="entry name" value="HTH_TETR_2"/>
    <property type="match status" value="1"/>
</dbReference>
<dbReference type="Pfam" id="PF17932">
    <property type="entry name" value="TetR_C_24"/>
    <property type="match status" value="1"/>
</dbReference>
<sequence>MARKSGSHAQITGPKVLKAAERLFARHGFAAVTMRQIAAEVGVQAGALYLYTPDKQSLLADLMITHLRELLAALPPADPDPLAALEGFVRFHILHHLSRRDAVFVAYMELRSLSPGNFAAVEALRHAYEDHLEAILQRGMAAGVFRPRDSRLATLALIAMLTGVTTWYREGGRLLPEAVAEQYIALARDTLGALPDRGTS</sequence>
<dbReference type="SUPFAM" id="SSF46689">
    <property type="entry name" value="Homeodomain-like"/>
    <property type="match status" value="1"/>
</dbReference>
<dbReference type="InterPro" id="IPR041490">
    <property type="entry name" value="KstR2_TetR_C"/>
</dbReference>
<dbReference type="PRINTS" id="PR00455">
    <property type="entry name" value="HTHTETR"/>
</dbReference>
<protein>
    <submittedName>
        <fullName evidence="4">TetR/AcrR family transcriptional regulator</fullName>
    </submittedName>
</protein>
<dbReference type="Gene3D" id="1.10.357.10">
    <property type="entry name" value="Tetracycline Repressor, domain 2"/>
    <property type="match status" value="1"/>
</dbReference>
<dbReference type="InterPro" id="IPR050109">
    <property type="entry name" value="HTH-type_TetR-like_transc_reg"/>
</dbReference>